<keyword evidence="3" id="KW-1185">Reference proteome</keyword>
<dbReference type="OrthoDB" id="9808190at2"/>
<dbReference type="AlphaFoldDB" id="A0A2W7N552"/>
<evidence type="ECO:0000313" key="3">
    <source>
        <dbReference type="Proteomes" id="UP000248916"/>
    </source>
</evidence>
<reference evidence="2 3" key="1">
    <citation type="submission" date="2018-06" db="EMBL/GenBank/DDBJ databases">
        <title>Genomic Encyclopedia of Archaeal and Bacterial Type Strains, Phase II (KMG-II): from individual species to whole genera.</title>
        <authorList>
            <person name="Goeker M."/>
        </authorList>
    </citation>
    <scope>NUCLEOTIDE SEQUENCE [LARGE SCALE GENOMIC DNA]</scope>
    <source>
        <strain evidence="2 3">DSM 22009</strain>
    </source>
</reference>
<dbReference type="EMBL" id="QKZL01000010">
    <property type="protein sequence ID" value="PZX15201.1"/>
    <property type="molecule type" value="Genomic_DNA"/>
</dbReference>
<proteinExistence type="predicted"/>
<keyword evidence="1" id="KW-0812">Transmembrane</keyword>
<protein>
    <submittedName>
        <fullName evidence="2">Putative membrane protein</fullName>
    </submittedName>
</protein>
<keyword evidence="1" id="KW-1133">Transmembrane helix</keyword>
<name>A0A2W7N552_9RHOB</name>
<accession>A0A2W7N552</accession>
<dbReference type="InterPro" id="IPR019253">
    <property type="entry name" value="DUF2244_TM"/>
</dbReference>
<organism evidence="2 3">
    <name type="scientific">Palleronia aestuarii</name>
    <dbReference type="NCBI Taxonomy" id="568105"/>
    <lineage>
        <taxon>Bacteria</taxon>
        <taxon>Pseudomonadati</taxon>
        <taxon>Pseudomonadota</taxon>
        <taxon>Alphaproteobacteria</taxon>
        <taxon>Rhodobacterales</taxon>
        <taxon>Roseobacteraceae</taxon>
        <taxon>Palleronia</taxon>
    </lineage>
</organism>
<evidence type="ECO:0000256" key="1">
    <source>
        <dbReference type="SAM" id="Phobius"/>
    </source>
</evidence>
<keyword evidence="1" id="KW-0472">Membrane</keyword>
<sequence length="179" mass="19783">MPVAWNNAAERAPAGTGAFCHAAGGPPYASARLWPHRSLPARGFAAFIAAFACMILIPVVPLLGTPVFWGLLPFGAGAVLALFYSLQRSYSDGDLVEELTLWSDRVELVRHDPRQPDRSWNANPHWIRVSIRNGTRPVENYLTLSGNGREVELGAFLSPEERLVLEDELRLRLARLAQL</sequence>
<comment type="caution">
    <text evidence="2">The sequence shown here is derived from an EMBL/GenBank/DDBJ whole genome shotgun (WGS) entry which is preliminary data.</text>
</comment>
<feature type="transmembrane region" description="Helical" evidence="1">
    <location>
        <begin position="67"/>
        <end position="86"/>
    </location>
</feature>
<gene>
    <name evidence="2" type="ORF">LX81_02504</name>
</gene>
<dbReference type="RefSeq" id="WP_111537639.1">
    <property type="nucleotide sequence ID" value="NZ_QKZL01000010.1"/>
</dbReference>
<evidence type="ECO:0000313" key="2">
    <source>
        <dbReference type="EMBL" id="PZX15201.1"/>
    </source>
</evidence>
<dbReference type="Pfam" id="PF10003">
    <property type="entry name" value="DUF2244"/>
    <property type="match status" value="1"/>
</dbReference>
<dbReference type="Proteomes" id="UP000248916">
    <property type="component" value="Unassembled WGS sequence"/>
</dbReference>
<feature type="transmembrane region" description="Helical" evidence="1">
    <location>
        <begin position="41"/>
        <end position="61"/>
    </location>
</feature>